<dbReference type="SMART" id="SM00175">
    <property type="entry name" value="RAB"/>
    <property type="match status" value="1"/>
</dbReference>
<dbReference type="EMBL" id="CDMC01000007">
    <property type="protein sequence ID" value="CEN62799.1"/>
    <property type="molecule type" value="Genomic_DNA"/>
</dbReference>
<dbReference type="Gene3D" id="3.40.50.300">
    <property type="entry name" value="P-loop containing nucleotide triphosphate hydrolases"/>
    <property type="match status" value="1"/>
</dbReference>
<dbReference type="PRINTS" id="PR00449">
    <property type="entry name" value="RASTRNSFRMNG"/>
</dbReference>
<evidence type="ECO:0000313" key="3">
    <source>
        <dbReference type="Proteomes" id="UP000054771"/>
    </source>
</evidence>
<dbReference type="PROSITE" id="PS51421">
    <property type="entry name" value="RAS"/>
    <property type="match status" value="1"/>
</dbReference>
<name>A0A0U5GUB4_ASPCI</name>
<keyword evidence="1" id="KW-0547">Nucleotide-binding</keyword>
<dbReference type="STRING" id="454130.A0A0U5GUB4"/>
<dbReference type="GO" id="GO:0005525">
    <property type="term" value="F:GTP binding"/>
    <property type="evidence" value="ECO:0007669"/>
    <property type="project" value="InterPro"/>
</dbReference>
<dbReference type="Proteomes" id="UP000054771">
    <property type="component" value="Unassembled WGS sequence"/>
</dbReference>
<dbReference type="PANTHER" id="PTHR47978">
    <property type="match status" value="1"/>
</dbReference>
<dbReference type="SMART" id="SM00174">
    <property type="entry name" value="RHO"/>
    <property type="match status" value="1"/>
</dbReference>
<organism evidence="2 3">
    <name type="scientific">Aspergillus calidoustus</name>
    <dbReference type="NCBI Taxonomy" id="454130"/>
    <lineage>
        <taxon>Eukaryota</taxon>
        <taxon>Fungi</taxon>
        <taxon>Dikarya</taxon>
        <taxon>Ascomycota</taxon>
        <taxon>Pezizomycotina</taxon>
        <taxon>Eurotiomycetes</taxon>
        <taxon>Eurotiomycetidae</taxon>
        <taxon>Eurotiales</taxon>
        <taxon>Aspergillaceae</taxon>
        <taxon>Aspergillus</taxon>
        <taxon>Aspergillus subgen. Nidulantes</taxon>
    </lineage>
</organism>
<dbReference type="OrthoDB" id="18798at2759"/>
<sequence>MGSLLSLPTPTADATTKHRAQKVIFIGPVKVGKTSLLTRFTHDSFDEHIPPTEGVDLVRVTFPHTERSSLIWDCCGKERYWYAVPAFSRDARVVVAVYDVTSRASFDDVLRKIESHAGQAHVDPTLTRYVLVGNKVDLEEKRDVERVVSEDVAAKMGYKFLETSARSGMGIGELLEAVGMIVAGRDEDDEKVIGH</sequence>
<accession>A0A0U5GUB4</accession>
<dbReference type="FunFam" id="3.40.50.300:FF:001447">
    <property type="entry name" value="Ras-related protein Rab-1B"/>
    <property type="match status" value="1"/>
</dbReference>
<dbReference type="NCBIfam" id="TIGR00231">
    <property type="entry name" value="small_GTP"/>
    <property type="match status" value="1"/>
</dbReference>
<dbReference type="SMART" id="SM00173">
    <property type="entry name" value="RAS"/>
    <property type="match status" value="1"/>
</dbReference>
<protein>
    <submittedName>
        <fullName evidence="2">Uncharacterized protein</fullName>
    </submittedName>
</protein>
<dbReference type="InterPro" id="IPR005225">
    <property type="entry name" value="Small_GTP-bd"/>
</dbReference>
<dbReference type="Pfam" id="PF00071">
    <property type="entry name" value="Ras"/>
    <property type="match status" value="1"/>
</dbReference>
<dbReference type="InterPro" id="IPR027417">
    <property type="entry name" value="P-loop_NTPase"/>
</dbReference>
<dbReference type="GO" id="GO:0003924">
    <property type="term" value="F:GTPase activity"/>
    <property type="evidence" value="ECO:0007669"/>
    <property type="project" value="InterPro"/>
</dbReference>
<dbReference type="SUPFAM" id="SSF52540">
    <property type="entry name" value="P-loop containing nucleoside triphosphate hydrolases"/>
    <property type="match status" value="1"/>
</dbReference>
<evidence type="ECO:0000313" key="2">
    <source>
        <dbReference type="EMBL" id="CEN62799.1"/>
    </source>
</evidence>
<dbReference type="AlphaFoldDB" id="A0A0U5GUB4"/>
<dbReference type="CDD" id="cd00154">
    <property type="entry name" value="Rab"/>
    <property type="match status" value="1"/>
</dbReference>
<keyword evidence="3" id="KW-1185">Reference proteome</keyword>
<dbReference type="PROSITE" id="PS51419">
    <property type="entry name" value="RAB"/>
    <property type="match status" value="1"/>
</dbReference>
<reference evidence="3" key="1">
    <citation type="journal article" date="2016" name="Genome Announc.">
        <title>Draft genome sequences of fungus Aspergillus calidoustus.</title>
        <authorList>
            <person name="Horn F."/>
            <person name="Linde J."/>
            <person name="Mattern D.J."/>
            <person name="Walther G."/>
            <person name="Guthke R."/>
            <person name="Scherlach K."/>
            <person name="Martin K."/>
            <person name="Brakhage A.A."/>
            <person name="Petzke L."/>
            <person name="Valiante V."/>
        </authorList>
    </citation>
    <scope>NUCLEOTIDE SEQUENCE [LARGE SCALE GENOMIC DNA]</scope>
    <source>
        <strain evidence="3">SF006504</strain>
    </source>
</reference>
<gene>
    <name evidence="2" type="ORF">ASPCAL09428</name>
</gene>
<proteinExistence type="predicted"/>
<dbReference type="InterPro" id="IPR001806">
    <property type="entry name" value="Small_GTPase"/>
</dbReference>
<evidence type="ECO:0000256" key="1">
    <source>
        <dbReference type="ARBA" id="ARBA00022741"/>
    </source>
</evidence>